<proteinExistence type="predicted"/>
<feature type="compositionally biased region" description="Polar residues" evidence="1">
    <location>
        <begin position="11"/>
        <end position="24"/>
    </location>
</feature>
<feature type="region of interest" description="Disordered" evidence="1">
    <location>
        <begin position="345"/>
        <end position="402"/>
    </location>
</feature>
<evidence type="ECO:0000313" key="3">
    <source>
        <dbReference type="Proteomes" id="UP001642483"/>
    </source>
</evidence>
<dbReference type="EMBL" id="CAWYQH010000108">
    <property type="protein sequence ID" value="CAK8688062.1"/>
    <property type="molecule type" value="Genomic_DNA"/>
</dbReference>
<feature type="compositionally biased region" description="Polar residues" evidence="1">
    <location>
        <begin position="241"/>
        <end position="256"/>
    </location>
</feature>
<feature type="region of interest" description="Disordered" evidence="1">
    <location>
        <begin position="1"/>
        <end position="24"/>
    </location>
</feature>
<feature type="compositionally biased region" description="Low complexity" evidence="1">
    <location>
        <begin position="214"/>
        <end position="224"/>
    </location>
</feature>
<protein>
    <submittedName>
        <fullName evidence="2">Uncharacterized protein</fullName>
    </submittedName>
</protein>
<gene>
    <name evidence="2" type="ORF">CVLEPA_LOCUS20100</name>
</gene>
<feature type="compositionally biased region" description="Polar residues" evidence="1">
    <location>
        <begin position="138"/>
        <end position="152"/>
    </location>
</feature>
<evidence type="ECO:0000256" key="1">
    <source>
        <dbReference type="SAM" id="MobiDB-lite"/>
    </source>
</evidence>
<feature type="compositionally biased region" description="Basic and acidic residues" evidence="1">
    <location>
        <begin position="345"/>
        <end position="358"/>
    </location>
</feature>
<comment type="caution">
    <text evidence="2">The sequence shown here is derived from an EMBL/GenBank/DDBJ whole genome shotgun (WGS) entry which is preliminary data.</text>
</comment>
<reference evidence="2 3" key="1">
    <citation type="submission" date="2024-02" db="EMBL/GenBank/DDBJ databases">
        <authorList>
            <person name="Daric V."/>
            <person name="Darras S."/>
        </authorList>
    </citation>
    <scope>NUCLEOTIDE SEQUENCE [LARGE SCALE GENOMIC DNA]</scope>
</reference>
<name>A0ABP0G9U2_CLALP</name>
<feature type="compositionally biased region" description="Polar residues" evidence="1">
    <location>
        <begin position="79"/>
        <end position="89"/>
    </location>
</feature>
<dbReference type="Proteomes" id="UP001642483">
    <property type="component" value="Unassembled WGS sequence"/>
</dbReference>
<sequence>MDSILSHVVRRNSTVASETSATPTCPQVVDKMETCQEAAVSRPTQRPSLNAEKKLNKLPVRSSIPQAQPIRLVKPVPSQPGTSHITQQQPSPESSDSESSDSSSSDSSAATIPHPILLQRAAKMLTSEMNESKKRKNPSNISELEAKQQTLPAQAASRVEPASDTRPPPTSGMSTQESTPQSNSLCSTPVLDRGHKPGFTNNEMDGTRKLNAGTSLKLTKSKTTISPSGDPVSGLRRRSSGFASNGRSAFRLSQNLQRKRSFEVRPTGRSCGSNGASSGDDPAPPNNSWRRDRDYRNRRESLDCDKLKEVKTETSQHLMENEVISTRESFKAGCTKVKVKEENDGSCEVYRESPKSSEDLDEEDDLLQSTCWPPENYSEQLSQERSRELDSSSNSRCTRRKS</sequence>
<feature type="region of interest" description="Disordered" evidence="1">
    <location>
        <begin position="36"/>
        <end position="296"/>
    </location>
</feature>
<accession>A0ABP0G9U2</accession>
<evidence type="ECO:0000313" key="2">
    <source>
        <dbReference type="EMBL" id="CAK8688062.1"/>
    </source>
</evidence>
<feature type="compositionally biased region" description="Polar residues" evidence="1">
    <location>
        <begin position="171"/>
        <end position="187"/>
    </location>
</feature>
<keyword evidence="3" id="KW-1185">Reference proteome</keyword>
<organism evidence="2 3">
    <name type="scientific">Clavelina lepadiformis</name>
    <name type="common">Light-bulb sea squirt</name>
    <name type="synonym">Ascidia lepadiformis</name>
    <dbReference type="NCBI Taxonomy" id="159417"/>
    <lineage>
        <taxon>Eukaryota</taxon>
        <taxon>Metazoa</taxon>
        <taxon>Chordata</taxon>
        <taxon>Tunicata</taxon>
        <taxon>Ascidiacea</taxon>
        <taxon>Aplousobranchia</taxon>
        <taxon>Clavelinidae</taxon>
        <taxon>Clavelina</taxon>
    </lineage>
</organism>